<dbReference type="GO" id="GO:0004077">
    <property type="term" value="F:biotin--[biotin carboxyl-carrier protein] ligase activity"/>
    <property type="evidence" value="ECO:0007669"/>
    <property type="project" value="InterPro"/>
</dbReference>
<evidence type="ECO:0000256" key="3">
    <source>
        <dbReference type="SAM" id="SignalP"/>
    </source>
</evidence>
<evidence type="ECO:0000313" key="7">
    <source>
        <dbReference type="EMBL" id="KAF2281778.1"/>
    </source>
</evidence>
<feature type="domain" description="GST C-terminal" evidence="5">
    <location>
        <begin position="266"/>
        <end position="395"/>
    </location>
</feature>
<dbReference type="PANTHER" id="PTHR12835">
    <property type="entry name" value="BIOTIN PROTEIN LIGASE"/>
    <property type="match status" value="1"/>
</dbReference>
<dbReference type="PROSITE" id="PS50405">
    <property type="entry name" value="GST_CTER"/>
    <property type="match status" value="1"/>
</dbReference>
<dbReference type="CDD" id="cd16442">
    <property type="entry name" value="BPL"/>
    <property type="match status" value="1"/>
</dbReference>
<dbReference type="Gene3D" id="2.30.30.100">
    <property type="match status" value="1"/>
</dbReference>
<keyword evidence="2" id="KW-0436">Ligase</keyword>
<dbReference type="SUPFAM" id="SSF47616">
    <property type="entry name" value="GST C-terminal domain-like"/>
    <property type="match status" value="1"/>
</dbReference>
<dbReference type="Gene3D" id="1.20.1050.10">
    <property type="match status" value="1"/>
</dbReference>
<comment type="similarity">
    <text evidence="1">Belongs to the biotin--protein ligase family.</text>
</comment>
<dbReference type="PANTHER" id="PTHR12835:SF5">
    <property type="entry name" value="BIOTIN--PROTEIN LIGASE"/>
    <property type="match status" value="1"/>
</dbReference>
<dbReference type="InterPro" id="IPR036282">
    <property type="entry name" value="Glutathione-S-Trfase_C_sf"/>
</dbReference>
<dbReference type="Pfam" id="PF11412">
    <property type="entry name" value="DsbD_N"/>
    <property type="match status" value="1"/>
</dbReference>
<dbReference type="Pfam" id="PF13409">
    <property type="entry name" value="GST_N_2"/>
    <property type="match status" value="1"/>
</dbReference>
<evidence type="ECO:0000256" key="1">
    <source>
        <dbReference type="ARBA" id="ARBA00009934"/>
    </source>
</evidence>
<feature type="chain" id="PRO_5025666404" description="GST N-terminal domain-containing protein" evidence="3">
    <location>
        <begin position="32"/>
        <end position="605"/>
    </location>
</feature>
<dbReference type="Gene3D" id="3.30.930.10">
    <property type="entry name" value="Bira Bifunctional Protein, Domain 2"/>
    <property type="match status" value="1"/>
</dbReference>
<comment type="caution">
    <text evidence="7">The sequence shown here is derived from an EMBL/GenBank/DDBJ whole genome shotgun (WGS) entry which is preliminary data.</text>
</comment>
<proteinExistence type="inferred from homology"/>
<dbReference type="EMBL" id="JAAGAX010000511">
    <property type="protein sequence ID" value="KAF2281778.1"/>
    <property type="molecule type" value="Genomic_DNA"/>
</dbReference>
<protein>
    <recommendedName>
        <fullName evidence="9">GST N-terminal domain-containing protein</fullName>
    </recommendedName>
</protein>
<dbReference type="AlphaFoldDB" id="A0A6A6K0X0"/>
<name>A0A6A6K0X0_HEVBR</name>
<accession>A0A6A6K0X0</accession>
<dbReference type="SFLD" id="SFLDG00358">
    <property type="entry name" value="Main_(cytGST)"/>
    <property type="match status" value="1"/>
</dbReference>
<dbReference type="NCBIfam" id="TIGR00121">
    <property type="entry name" value="birA_ligase"/>
    <property type="match status" value="1"/>
</dbReference>
<feature type="signal peptide" evidence="3">
    <location>
        <begin position="1"/>
        <end position="31"/>
    </location>
</feature>
<dbReference type="PROSITE" id="PS51733">
    <property type="entry name" value="BPL_LPL_CATALYTIC"/>
    <property type="match status" value="1"/>
</dbReference>
<dbReference type="Gene3D" id="3.40.30.10">
    <property type="entry name" value="Glutaredoxin"/>
    <property type="match status" value="1"/>
</dbReference>
<evidence type="ECO:0008006" key="9">
    <source>
        <dbReference type="Google" id="ProtNLM"/>
    </source>
</evidence>
<evidence type="ECO:0000313" key="8">
    <source>
        <dbReference type="Proteomes" id="UP000467840"/>
    </source>
</evidence>
<dbReference type="InterPro" id="IPR010987">
    <property type="entry name" value="Glutathione-S-Trfase_C-like"/>
</dbReference>
<dbReference type="GO" id="GO:0005737">
    <property type="term" value="C:cytoplasm"/>
    <property type="evidence" value="ECO:0007669"/>
    <property type="project" value="TreeGrafter"/>
</dbReference>
<dbReference type="SFLD" id="SFLDS00019">
    <property type="entry name" value="Glutathione_Transferase_(cytos"/>
    <property type="match status" value="1"/>
</dbReference>
<dbReference type="Proteomes" id="UP000467840">
    <property type="component" value="Unassembled WGS sequence"/>
</dbReference>
<feature type="domain" description="BPL/LPL catalytic" evidence="6">
    <location>
        <begin position="368"/>
        <end position="542"/>
    </location>
</feature>
<dbReference type="InterPro" id="IPR004045">
    <property type="entry name" value="Glutathione_S-Trfase_N"/>
</dbReference>
<dbReference type="SUPFAM" id="SSF52833">
    <property type="entry name" value="Thioredoxin-like"/>
    <property type="match status" value="1"/>
</dbReference>
<dbReference type="InterPro" id="IPR028250">
    <property type="entry name" value="DsbDN"/>
</dbReference>
<sequence length="605" mass="67408">MCDMRLPMGTFMRLAALQFFFILCCASAAHAVDDGKYLNHVNTRVDVGSVSGNVVHAAVTFDVESGWHICAKEPGDTGMPTVFSFESEEVKEYTVHWPKHSEIVDKAADKTLKSNVYSGTVVFPMKLEVAEDVRHVKLNVSFAACGPSCVPQSRVLTINVPEQGFENSAVLDLIDEWKDSCQMANTLYYFPPCPFSRKVRVFMREKGLDFSLVEENPWRRRKEFVEINPVCQVPVLVNDKSVIVDSQAICEYIEEVCGGEPRMGRSPYERAKVRRLVYWIDCRFYHEVTRYVINEKIAKQYTKHGSPPNPSLIRASMSNLQSHVRYMEHLIDTNGWLASREFTLADVALAAHISLLDYMGIFPWDLSPTLKECVSRSTNLEAIELAQGGAADGTVVIADEQTSGAGRRGRKWHSPKGNLYCSIITRRSAQVAALSFLSSLAVGVTLEQVFEAHNCSAQKALIRYKWPNDVIVGGKKISGVLVTTKVVGGEIDWAVCGIGINMYAPPPYAASLHDHIPELTLSNLELLDLVLQNFAKLLDVLENMGFPQLRNLWMRRGHAPGDRIRIITNNNAVTEGKFVNINTHGAMVLESDSGTLTTVDYGEIL</sequence>
<dbReference type="PROSITE" id="PS50404">
    <property type="entry name" value="GST_NTER"/>
    <property type="match status" value="1"/>
</dbReference>
<dbReference type="InterPro" id="IPR004408">
    <property type="entry name" value="Biotin_CoA_COase_ligase"/>
</dbReference>
<dbReference type="InterPro" id="IPR040079">
    <property type="entry name" value="Glutathione_S-Trfase"/>
</dbReference>
<dbReference type="InterPro" id="IPR004143">
    <property type="entry name" value="BPL_LPL_catalytic"/>
</dbReference>
<organism evidence="7 8">
    <name type="scientific">Hevea brasiliensis</name>
    <name type="common">Para rubber tree</name>
    <name type="synonym">Siphonia brasiliensis</name>
    <dbReference type="NCBI Taxonomy" id="3981"/>
    <lineage>
        <taxon>Eukaryota</taxon>
        <taxon>Viridiplantae</taxon>
        <taxon>Streptophyta</taxon>
        <taxon>Embryophyta</taxon>
        <taxon>Tracheophyta</taxon>
        <taxon>Spermatophyta</taxon>
        <taxon>Magnoliopsida</taxon>
        <taxon>eudicotyledons</taxon>
        <taxon>Gunneridae</taxon>
        <taxon>Pentapetalae</taxon>
        <taxon>rosids</taxon>
        <taxon>fabids</taxon>
        <taxon>Malpighiales</taxon>
        <taxon>Euphorbiaceae</taxon>
        <taxon>Crotonoideae</taxon>
        <taxon>Micrandreae</taxon>
        <taxon>Hevea</taxon>
    </lineage>
</organism>
<evidence type="ECO:0000259" key="6">
    <source>
        <dbReference type="PROSITE" id="PS51733"/>
    </source>
</evidence>
<evidence type="ECO:0000259" key="4">
    <source>
        <dbReference type="PROSITE" id="PS50404"/>
    </source>
</evidence>
<dbReference type="CDD" id="cd00570">
    <property type="entry name" value="GST_N_family"/>
    <property type="match status" value="1"/>
</dbReference>
<keyword evidence="3" id="KW-0732">Signal</keyword>
<dbReference type="SUPFAM" id="SSF55681">
    <property type="entry name" value="Class II aaRS and biotin synthetases"/>
    <property type="match status" value="1"/>
</dbReference>
<keyword evidence="8" id="KW-1185">Reference proteome</keyword>
<feature type="domain" description="GST N-terminal" evidence="4">
    <location>
        <begin position="183"/>
        <end position="261"/>
    </location>
</feature>
<dbReference type="CDD" id="cd00299">
    <property type="entry name" value="GST_C_family"/>
    <property type="match status" value="1"/>
</dbReference>
<dbReference type="InterPro" id="IPR045864">
    <property type="entry name" value="aa-tRNA-synth_II/BPL/LPL"/>
</dbReference>
<evidence type="ECO:0000256" key="2">
    <source>
        <dbReference type="ARBA" id="ARBA00022598"/>
    </source>
</evidence>
<reference evidence="7 8" key="1">
    <citation type="journal article" date="2020" name="Mol. Plant">
        <title>The Chromosome-Based Rubber Tree Genome Provides New Insights into Spurge Genome Evolution and Rubber Biosynthesis.</title>
        <authorList>
            <person name="Liu J."/>
            <person name="Shi C."/>
            <person name="Shi C.C."/>
            <person name="Li W."/>
            <person name="Zhang Q.J."/>
            <person name="Zhang Y."/>
            <person name="Li K."/>
            <person name="Lu H.F."/>
            <person name="Shi C."/>
            <person name="Zhu S.T."/>
            <person name="Xiao Z.Y."/>
            <person name="Nan H."/>
            <person name="Yue Y."/>
            <person name="Zhu X.G."/>
            <person name="Wu Y."/>
            <person name="Hong X.N."/>
            <person name="Fan G.Y."/>
            <person name="Tong Y."/>
            <person name="Zhang D."/>
            <person name="Mao C.L."/>
            <person name="Liu Y.L."/>
            <person name="Hao S.J."/>
            <person name="Liu W.Q."/>
            <person name="Lv M.Q."/>
            <person name="Zhang H.B."/>
            <person name="Liu Y."/>
            <person name="Hu-Tang G.R."/>
            <person name="Wang J.P."/>
            <person name="Wang J.H."/>
            <person name="Sun Y.H."/>
            <person name="Ni S.B."/>
            <person name="Chen W.B."/>
            <person name="Zhang X.C."/>
            <person name="Jiao Y.N."/>
            <person name="Eichler E.E."/>
            <person name="Li G.H."/>
            <person name="Liu X."/>
            <person name="Gao L.Z."/>
        </authorList>
    </citation>
    <scope>NUCLEOTIDE SEQUENCE [LARGE SCALE GENOMIC DNA]</scope>
    <source>
        <strain evidence="8">cv. GT1</strain>
        <tissue evidence="7">Leaf</tissue>
    </source>
</reference>
<dbReference type="InterPro" id="IPR036249">
    <property type="entry name" value="Thioredoxin-like_sf"/>
</dbReference>
<evidence type="ECO:0000259" key="5">
    <source>
        <dbReference type="PROSITE" id="PS50405"/>
    </source>
</evidence>
<dbReference type="Pfam" id="PF03099">
    <property type="entry name" value="BPL_LplA_LipB"/>
    <property type="match status" value="1"/>
</dbReference>
<gene>
    <name evidence="7" type="ORF">GH714_042602</name>
</gene>